<dbReference type="InterPro" id="IPR013328">
    <property type="entry name" value="6PGD_dom2"/>
</dbReference>
<comment type="similarity">
    <text evidence="1 7 11">Belongs to the NAD-dependent glycerol-3-phosphate dehydrogenase family.</text>
</comment>
<feature type="binding site" evidence="10">
    <location>
        <begin position="9"/>
        <end position="14"/>
    </location>
    <ligand>
        <name>NAD(+)</name>
        <dbReference type="ChEBI" id="CHEBI:57540"/>
    </ligand>
</feature>
<feature type="domain" description="Glycerol-3-phosphate dehydrogenase NAD-dependent C-terminal" evidence="14">
    <location>
        <begin position="179"/>
        <end position="313"/>
    </location>
</feature>
<evidence type="ECO:0000256" key="10">
    <source>
        <dbReference type="PIRSR" id="PIRSR000114-3"/>
    </source>
</evidence>
<comment type="subcellular location">
    <subcellularLocation>
        <location evidence="7">Cytoplasm</location>
    </subcellularLocation>
</comment>
<feature type="binding site" evidence="7">
    <location>
        <position position="272"/>
    </location>
    <ligand>
        <name>NADPH</name>
        <dbReference type="ChEBI" id="CHEBI:57783"/>
    </ligand>
</feature>
<feature type="binding site" evidence="7">
    <location>
        <position position="12"/>
    </location>
    <ligand>
        <name>NADPH</name>
        <dbReference type="ChEBI" id="CHEBI:57783"/>
    </ligand>
</feature>
<dbReference type="HOGENOM" id="CLU_033449_0_2_5"/>
<keyword evidence="7" id="KW-0547">Nucleotide-binding</keyword>
<organism evidence="15 16">
    <name type="scientific">Puniceispirillum marinum (strain IMCC1322)</name>
    <dbReference type="NCBI Taxonomy" id="488538"/>
    <lineage>
        <taxon>Bacteria</taxon>
        <taxon>Pseudomonadati</taxon>
        <taxon>Pseudomonadota</taxon>
        <taxon>Alphaproteobacteria</taxon>
        <taxon>Candidatus Puniceispirillales</taxon>
        <taxon>Candidatus Puniceispirillaceae</taxon>
        <taxon>Candidatus Puniceispirillum</taxon>
    </lineage>
</organism>
<dbReference type="Pfam" id="PF01210">
    <property type="entry name" value="NAD_Gly3P_dh_N"/>
    <property type="match status" value="1"/>
</dbReference>
<evidence type="ECO:0000313" key="16">
    <source>
        <dbReference type="Proteomes" id="UP000007460"/>
    </source>
</evidence>
<feature type="binding site" evidence="7">
    <location>
        <position position="13"/>
    </location>
    <ligand>
        <name>NADPH</name>
        <dbReference type="ChEBI" id="CHEBI:57783"/>
    </ligand>
</feature>
<feature type="binding site" evidence="7">
    <location>
        <position position="104"/>
    </location>
    <ligand>
        <name>sn-glycerol 3-phosphate</name>
        <dbReference type="ChEBI" id="CHEBI:57597"/>
    </ligand>
</feature>
<sequence length="324" mass="32717">MTMTPVIIGGGSWGCAIASALIRTGQHVELLVRRQATVDALAAGQCMQLPDAAQMPPMAASLAPACLQTASMIFVVVPVAANPAAFDTIATHGTAGVPVILCAKGISSHNGQDAQLLTHAAQQALPDHPIAVFSGPSFADEVLAGLPAALVAASTSPAVLEMIQTAFQHSNIRVYTHNDPDGLALAGAMKNVVAIAAGCAVGLGLGDNAKAAIITRGLAEIARLNHAIGGDAETIFGLGGVGDLALSCAGPHSRNMAFGLALGAGDAVPDKLAEGSRTVAALALMGRHKKVDLPITNAIDMVLNHGQNLDDAVKALLARRPGTE</sequence>
<dbReference type="PIRSF" id="PIRSF000114">
    <property type="entry name" value="Glycerol-3-P_dh"/>
    <property type="match status" value="1"/>
</dbReference>
<feature type="binding site" evidence="7">
    <location>
        <position position="135"/>
    </location>
    <ligand>
        <name>sn-glycerol 3-phosphate</name>
        <dbReference type="ChEBI" id="CHEBI:57597"/>
    </ligand>
</feature>
<feature type="binding site" evidence="7">
    <location>
        <position position="139"/>
    </location>
    <ligand>
        <name>NADPH</name>
        <dbReference type="ChEBI" id="CHEBI:57783"/>
    </ligand>
</feature>
<dbReference type="EMBL" id="CP001751">
    <property type="protein sequence ID" value="ADE39720.1"/>
    <property type="molecule type" value="Genomic_DNA"/>
</dbReference>
<dbReference type="AlphaFoldDB" id="D5BTX3"/>
<feature type="binding site" evidence="7">
    <location>
        <position position="274"/>
    </location>
    <ligand>
        <name>NADPH</name>
        <dbReference type="ChEBI" id="CHEBI:57783"/>
    </ligand>
</feature>
<keyword evidence="7" id="KW-0963">Cytoplasm</keyword>
<dbReference type="Gene3D" id="1.10.1040.10">
    <property type="entry name" value="N-(1-d-carboxylethyl)-l-norvaline Dehydrogenase, domain 2"/>
    <property type="match status" value="1"/>
</dbReference>
<dbReference type="Proteomes" id="UP000007460">
    <property type="component" value="Chromosome"/>
</dbReference>
<keyword evidence="7" id="KW-0521">NADP</keyword>
<feature type="binding site" evidence="7">
    <location>
        <position position="254"/>
    </location>
    <ligand>
        <name>NADPH</name>
        <dbReference type="ChEBI" id="CHEBI:57783"/>
    </ligand>
</feature>
<accession>D5BTX3</accession>
<dbReference type="InterPro" id="IPR036291">
    <property type="entry name" value="NAD(P)-bd_dom_sf"/>
</dbReference>
<evidence type="ECO:0000256" key="5">
    <source>
        <dbReference type="ARBA" id="ARBA00023209"/>
    </source>
</evidence>
<feature type="binding site" evidence="9">
    <location>
        <begin position="254"/>
        <end position="255"/>
    </location>
    <ligand>
        <name>substrate</name>
    </ligand>
</feature>
<evidence type="ECO:0000256" key="11">
    <source>
        <dbReference type="RuleBase" id="RU000437"/>
    </source>
</evidence>
<dbReference type="NCBIfam" id="NF000940">
    <property type="entry name" value="PRK00094.1-2"/>
    <property type="match status" value="1"/>
</dbReference>
<feature type="binding site" evidence="10">
    <location>
        <position position="139"/>
    </location>
    <ligand>
        <name>NAD(+)</name>
        <dbReference type="ChEBI" id="CHEBI:57540"/>
    </ligand>
</feature>
<dbReference type="UniPathway" id="UPA00940"/>
<keyword evidence="2 7" id="KW-0444">Lipid biosynthesis</keyword>
<dbReference type="GO" id="GO:0051287">
    <property type="term" value="F:NAD binding"/>
    <property type="evidence" value="ECO:0007669"/>
    <property type="project" value="InterPro"/>
</dbReference>
<evidence type="ECO:0000259" key="14">
    <source>
        <dbReference type="Pfam" id="PF07479"/>
    </source>
</evidence>
<evidence type="ECO:0000256" key="9">
    <source>
        <dbReference type="PIRSR" id="PIRSR000114-2"/>
    </source>
</evidence>
<dbReference type="Gene3D" id="3.40.50.720">
    <property type="entry name" value="NAD(P)-binding Rossmann-like Domain"/>
    <property type="match status" value="1"/>
</dbReference>
<dbReference type="GO" id="GO:0006650">
    <property type="term" value="P:glycerophospholipid metabolic process"/>
    <property type="evidence" value="ECO:0007669"/>
    <property type="project" value="UniProtKB-UniRule"/>
</dbReference>
<dbReference type="GO" id="GO:0141152">
    <property type="term" value="F:glycerol-3-phosphate dehydrogenase (NAD+) activity"/>
    <property type="evidence" value="ECO:0007669"/>
    <property type="project" value="RHEA"/>
</dbReference>
<evidence type="ECO:0000256" key="6">
    <source>
        <dbReference type="ARBA" id="ARBA00023264"/>
    </source>
</evidence>
<keyword evidence="6 7" id="KW-1208">Phospholipid metabolism</keyword>
<dbReference type="PANTHER" id="PTHR11728:SF1">
    <property type="entry name" value="GLYCEROL-3-PHOSPHATE DEHYDROGENASE [NAD(+)] 2, CHLOROPLASTIC"/>
    <property type="match status" value="1"/>
</dbReference>
<dbReference type="HAMAP" id="MF_00394">
    <property type="entry name" value="NAD_Glyc3P_dehydrog"/>
    <property type="match status" value="1"/>
</dbReference>
<comment type="caution">
    <text evidence="7">Lacks conserved residue(s) required for the propagation of feature annotation.</text>
</comment>
<feature type="binding site" evidence="7">
    <location>
        <position position="254"/>
    </location>
    <ligand>
        <name>sn-glycerol 3-phosphate</name>
        <dbReference type="ChEBI" id="CHEBI:57597"/>
    </ligand>
</feature>
<dbReference type="SUPFAM" id="SSF48179">
    <property type="entry name" value="6-phosphogluconate dehydrogenase C-terminal domain-like"/>
    <property type="match status" value="1"/>
</dbReference>
<dbReference type="RefSeq" id="WP_013046347.1">
    <property type="nucleotide sequence ID" value="NC_014010.1"/>
</dbReference>
<dbReference type="EC" id="1.1.1.94" evidence="7"/>
<dbReference type="InterPro" id="IPR006109">
    <property type="entry name" value="G3P_DH_NAD-dep_C"/>
</dbReference>
<feature type="active site" description="Proton acceptor" evidence="7 8">
    <location>
        <position position="190"/>
    </location>
</feature>
<reference evidence="15 16" key="1">
    <citation type="journal article" date="2010" name="J. Bacteriol.">
        <title>Complete genome sequence of "Candidatus Puniceispirillum marinum" IMCC1322, a representative of the SAR116 clade in the Alphaproteobacteria.</title>
        <authorList>
            <person name="Oh H.M."/>
            <person name="Kwon K.K."/>
            <person name="Kang I."/>
            <person name="Kang S.G."/>
            <person name="Lee J.H."/>
            <person name="Kim S.J."/>
            <person name="Cho J.C."/>
        </authorList>
    </citation>
    <scope>NUCLEOTIDE SEQUENCE [LARGE SCALE GENOMIC DNA]</scope>
    <source>
        <strain evidence="15 16">IMCC1322</strain>
    </source>
</reference>
<feature type="binding site" evidence="7">
    <location>
        <position position="33"/>
    </location>
    <ligand>
        <name>NADPH</name>
        <dbReference type="ChEBI" id="CHEBI:57783"/>
    </ligand>
</feature>
<dbReference type="PANTHER" id="PTHR11728">
    <property type="entry name" value="GLYCEROL-3-PHOSPHATE DEHYDROGENASE"/>
    <property type="match status" value="1"/>
</dbReference>
<keyword evidence="3 7" id="KW-0560">Oxidoreductase</keyword>
<feature type="binding site" evidence="7">
    <location>
        <position position="253"/>
    </location>
    <ligand>
        <name>sn-glycerol 3-phosphate</name>
        <dbReference type="ChEBI" id="CHEBI:57597"/>
    </ligand>
</feature>
<evidence type="ECO:0000256" key="1">
    <source>
        <dbReference type="ARBA" id="ARBA00011009"/>
    </source>
</evidence>
<dbReference type="PRINTS" id="PR00077">
    <property type="entry name" value="GPDHDRGNASE"/>
</dbReference>
<evidence type="ECO:0000256" key="2">
    <source>
        <dbReference type="ARBA" id="ARBA00022516"/>
    </source>
</evidence>
<feature type="binding site" evidence="10">
    <location>
        <position position="254"/>
    </location>
    <ligand>
        <name>NAD(+)</name>
        <dbReference type="ChEBI" id="CHEBI:57540"/>
    </ligand>
</feature>
<name>D5BTX3_PUNMI</name>
<evidence type="ECO:0000313" key="15">
    <source>
        <dbReference type="EMBL" id="ADE39720.1"/>
    </source>
</evidence>
<dbReference type="InterPro" id="IPR011128">
    <property type="entry name" value="G3P_DH_NAD-dep_N"/>
</dbReference>
<feature type="binding site" evidence="10">
    <location>
        <position position="271"/>
    </location>
    <ligand>
        <name>NAD(+)</name>
        <dbReference type="ChEBI" id="CHEBI:57540"/>
    </ligand>
</feature>
<evidence type="ECO:0000256" key="4">
    <source>
        <dbReference type="ARBA" id="ARBA00023098"/>
    </source>
</evidence>
<dbReference type="OrthoDB" id="9812273at2"/>
<dbReference type="GO" id="GO:0005975">
    <property type="term" value="P:carbohydrate metabolic process"/>
    <property type="evidence" value="ECO:0007669"/>
    <property type="project" value="InterPro"/>
</dbReference>
<dbReference type="KEGG" id="apb:SAR116_1477"/>
<dbReference type="GO" id="GO:0008654">
    <property type="term" value="P:phospholipid biosynthetic process"/>
    <property type="evidence" value="ECO:0007669"/>
    <property type="project" value="UniProtKB-KW"/>
</dbReference>
<keyword evidence="5 7" id="KW-0594">Phospholipid biosynthesis</keyword>
<evidence type="ECO:0000256" key="3">
    <source>
        <dbReference type="ARBA" id="ARBA00023002"/>
    </source>
</evidence>
<evidence type="ECO:0000256" key="7">
    <source>
        <dbReference type="HAMAP-Rule" id="MF_00394"/>
    </source>
</evidence>
<keyword evidence="4 7" id="KW-0443">Lipid metabolism</keyword>
<feature type="domain" description="Glycerol-3-phosphate dehydrogenase NAD-dependent N-terminal" evidence="13">
    <location>
        <begin position="7"/>
        <end position="157"/>
    </location>
</feature>
<proteinExistence type="inferred from homology"/>
<dbReference type="InterPro" id="IPR008927">
    <property type="entry name" value="6-PGluconate_DH-like_C_sf"/>
</dbReference>
<comment type="catalytic activity">
    <reaction evidence="7 12">
        <text>sn-glycerol 3-phosphate + NADP(+) = dihydroxyacetone phosphate + NADPH + H(+)</text>
        <dbReference type="Rhea" id="RHEA:11096"/>
        <dbReference type="ChEBI" id="CHEBI:15378"/>
        <dbReference type="ChEBI" id="CHEBI:57597"/>
        <dbReference type="ChEBI" id="CHEBI:57642"/>
        <dbReference type="ChEBI" id="CHEBI:57783"/>
        <dbReference type="ChEBI" id="CHEBI:58349"/>
        <dbReference type="EC" id="1.1.1.94"/>
    </reaction>
</comment>
<keyword evidence="7 10" id="KW-0520">NAD</keyword>
<dbReference type="Pfam" id="PF07479">
    <property type="entry name" value="NAD_Gly3P_dh_C"/>
    <property type="match status" value="1"/>
</dbReference>
<dbReference type="GO" id="GO:0046168">
    <property type="term" value="P:glycerol-3-phosphate catabolic process"/>
    <property type="evidence" value="ECO:0007669"/>
    <property type="project" value="InterPro"/>
</dbReference>
<protein>
    <recommendedName>
        <fullName evidence="7">Glycerol-3-phosphate dehydrogenase [NAD(P)+]</fullName>
        <ecNumber evidence="7">1.1.1.94</ecNumber>
    </recommendedName>
    <alternativeName>
        <fullName evidence="7">NAD(P)(+)-dependent glycerol-3-phosphate dehydrogenase</fullName>
    </alternativeName>
    <alternativeName>
        <fullName evidence="7">NAD(P)H-dependent dihydroxyacetone-phosphate reductase</fullName>
    </alternativeName>
</protein>
<evidence type="ECO:0000256" key="8">
    <source>
        <dbReference type="PIRSR" id="PIRSR000114-1"/>
    </source>
</evidence>
<dbReference type="GO" id="GO:0005829">
    <property type="term" value="C:cytosol"/>
    <property type="evidence" value="ECO:0007669"/>
    <property type="project" value="TreeGrafter"/>
</dbReference>
<dbReference type="NCBIfam" id="NF000942">
    <property type="entry name" value="PRK00094.1-4"/>
    <property type="match status" value="1"/>
</dbReference>
<feature type="binding site" evidence="7">
    <location>
        <position position="34"/>
    </location>
    <ligand>
        <name>NADPH</name>
        <dbReference type="ChEBI" id="CHEBI:57783"/>
    </ligand>
</feature>
<dbReference type="GO" id="GO:0141153">
    <property type="term" value="F:glycerol-3-phosphate dehydrogenase (NADP+) activity"/>
    <property type="evidence" value="ECO:0007669"/>
    <property type="project" value="RHEA"/>
</dbReference>
<feature type="binding site" evidence="7">
    <location>
        <position position="190"/>
    </location>
    <ligand>
        <name>sn-glycerol 3-phosphate</name>
        <dbReference type="ChEBI" id="CHEBI:57597"/>
    </ligand>
</feature>
<dbReference type="GO" id="GO:0046167">
    <property type="term" value="P:glycerol-3-phosphate biosynthetic process"/>
    <property type="evidence" value="ECO:0007669"/>
    <property type="project" value="UniProtKB-UniRule"/>
</dbReference>
<evidence type="ECO:0000256" key="12">
    <source>
        <dbReference type="RuleBase" id="RU000439"/>
    </source>
</evidence>
<dbReference type="InterPro" id="IPR006168">
    <property type="entry name" value="G3P_DH_NAD-dep"/>
</dbReference>
<gene>
    <name evidence="7" type="primary">gpsA</name>
    <name evidence="15" type="ordered locus">SAR116_1477</name>
</gene>
<evidence type="ECO:0000259" key="13">
    <source>
        <dbReference type="Pfam" id="PF01210"/>
    </source>
</evidence>
<comment type="catalytic activity">
    <reaction evidence="7">
        <text>sn-glycerol 3-phosphate + NAD(+) = dihydroxyacetone phosphate + NADH + H(+)</text>
        <dbReference type="Rhea" id="RHEA:11092"/>
        <dbReference type="ChEBI" id="CHEBI:15378"/>
        <dbReference type="ChEBI" id="CHEBI:57540"/>
        <dbReference type="ChEBI" id="CHEBI:57597"/>
        <dbReference type="ChEBI" id="CHEBI:57642"/>
        <dbReference type="ChEBI" id="CHEBI:57945"/>
        <dbReference type="EC" id="1.1.1.94"/>
    </reaction>
</comment>
<dbReference type="STRING" id="488538.SAR116_1477"/>
<feature type="binding site" evidence="7">
    <location>
        <position position="137"/>
    </location>
    <ligand>
        <name>sn-glycerol 3-phosphate</name>
        <dbReference type="ChEBI" id="CHEBI:57597"/>
    </ligand>
</feature>
<dbReference type="SUPFAM" id="SSF51735">
    <property type="entry name" value="NAD(P)-binding Rossmann-fold domains"/>
    <property type="match status" value="1"/>
</dbReference>
<feature type="binding site" evidence="7">
    <location>
        <position position="104"/>
    </location>
    <ligand>
        <name>NADPH</name>
        <dbReference type="ChEBI" id="CHEBI:57783"/>
    </ligand>
</feature>
<comment type="pathway">
    <text evidence="7">Membrane lipid metabolism; glycerophospholipid metabolism.</text>
</comment>
<comment type="function">
    <text evidence="7">Catalyzes the reduction of the glycolytic intermediate dihydroxyacetone phosphate (DHAP) to sn-glycerol 3-phosphate (G3P), the key precursor for phospholipid synthesis.</text>
</comment>
<dbReference type="eggNOG" id="COG0240">
    <property type="taxonomic scope" value="Bacteria"/>
</dbReference>
<feature type="binding site" evidence="9">
    <location>
        <position position="104"/>
    </location>
    <ligand>
        <name>substrate</name>
    </ligand>
</feature>
<keyword evidence="16" id="KW-1185">Reference proteome</keyword>
<feature type="binding site" evidence="7">
    <location>
        <position position="255"/>
    </location>
    <ligand>
        <name>sn-glycerol 3-phosphate</name>
        <dbReference type="ChEBI" id="CHEBI:57597"/>
    </ligand>
</feature>
<feature type="binding site" evidence="7">
    <location>
        <position position="243"/>
    </location>
    <ligand>
        <name>sn-glycerol 3-phosphate</name>
        <dbReference type="ChEBI" id="CHEBI:57597"/>
    </ligand>
</feature>